<organism evidence="3 4">
    <name type="scientific">Bordetella genomosp. 1</name>
    <dbReference type="NCBI Taxonomy" id="1395607"/>
    <lineage>
        <taxon>Bacteria</taxon>
        <taxon>Pseudomonadati</taxon>
        <taxon>Pseudomonadota</taxon>
        <taxon>Betaproteobacteria</taxon>
        <taxon>Burkholderiales</taxon>
        <taxon>Alcaligenaceae</taxon>
        <taxon>Bordetella</taxon>
    </lineage>
</organism>
<keyword evidence="4" id="KW-1185">Reference proteome</keyword>
<dbReference type="InterPro" id="IPR003331">
    <property type="entry name" value="UDP_GlcNAc_Epimerase_2_dom"/>
</dbReference>
<dbReference type="Gene3D" id="3.40.50.12580">
    <property type="match status" value="1"/>
</dbReference>
<dbReference type="Gene3D" id="3.40.50.2000">
    <property type="entry name" value="Glycogen Phosphorylase B"/>
    <property type="match status" value="1"/>
</dbReference>
<evidence type="ECO:0000256" key="1">
    <source>
        <dbReference type="RuleBase" id="RU003513"/>
    </source>
</evidence>
<dbReference type="Pfam" id="PF02350">
    <property type="entry name" value="Epimerase_2"/>
    <property type="match status" value="1"/>
</dbReference>
<keyword evidence="1" id="KW-0413">Isomerase</keyword>
<sequence>MKIFLTFYGGGHVTAAIPMIRALERRGHDVVPLALTTAAPVLRRLGIAHKMVRDYVDLNDPHVKEYGERLAQKHHTDGKGIPLEESIAYLGSSMRDLAAEIGEAAAWSRYEQLGLNALSPVATARRILERERPDWVVTTASPRMESAMLRAAYRMKIPSVCVIDLFAILELPWLRRPDNGHLQTVYSQTVVPRLVQAGRAEQDIFVTGNPAFDALVDPGVREQGLAWRRKHGVADDEKLMLWAEQPEPADPELPRRIRRYLAQLCAAHDGWRLVVRLHPSSTDPRGEVIPEGALHSPAEDALPVVAAAADAVVTLTSTVAMEMLLTGKPAVVLRLSQYDDLVSYDAADGALVLNSLDAVQDGLEQVLNDTELGRQLAAARKSLPAPGGAADRICDILESQHAPLLERVRAQRAEI</sequence>
<proteinExistence type="inferred from homology"/>
<gene>
    <name evidence="3" type="ORF">CAL27_02040</name>
</gene>
<dbReference type="InterPro" id="IPR043148">
    <property type="entry name" value="TagF_C"/>
</dbReference>
<dbReference type="SUPFAM" id="SSF53756">
    <property type="entry name" value="UDP-Glycosyltransferase/glycogen phosphorylase"/>
    <property type="match status" value="1"/>
</dbReference>
<comment type="caution">
    <text evidence="3">The sequence shown here is derived from an EMBL/GenBank/DDBJ whole genome shotgun (WGS) entry which is preliminary data.</text>
</comment>
<evidence type="ECO:0000259" key="2">
    <source>
        <dbReference type="Pfam" id="PF02350"/>
    </source>
</evidence>
<evidence type="ECO:0000313" key="4">
    <source>
        <dbReference type="Proteomes" id="UP000216354"/>
    </source>
</evidence>
<dbReference type="RefSeq" id="WP_094830626.1">
    <property type="nucleotide sequence ID" value="NZ_NEVR01000001.1"/>
</dbReference>
<reference evidence="3 4" key="1">
    <citation type="submission" date="2017-05" db="EMBL/GenBank/DDBJ databases">
        <title>Complete and WGS of Bordetella genogroups.</title>
        <authorList>
            <person name="Spilker T."/>
            <person name="Lipuma J."/>
        </authorList>
    </citation>
    <scope>NUCLEOTIDE SEQUENCE [LARGE SCALE GENOMIC DNA]</scope>
    <source>
        <strain evidence="3 4">AU9795</strain>
    </source>
</reference>
<accession>A0ABX4F4E0</accession>
<dbReference type="Proteomes" id="UP000216354">
    <property type="component" value="Unassembled WGS sequence"/>
</dbReference>
<dbReference type="EMBL" id="NEVR01000001">
    <property type="protein sequence ID" value="OZI68276.1"/>
    <property type="molecule type" value="Genomic_DNA"/>
</dbReference>
<comment type="similarity">
    <text evidence="1">Belongs to the UDP-N-acetylglucosamine 2-epimerase family.</text>
</comment>
<feature type="domain" description="UDP-N-acetylglucosamine 2-epimerase" evidence="2">
    <location>
        <begin position="181"/>
        <end position="398"/>
    </location>
</feature>
<evidence type="ECO:0000313" key="3">
    <source>
        <dbReference type="EMBL" id="OZI68276.1"/>
    </source>
</evidence>
<protein>
    <recommendedName>
        <fullName evidence="2">UDP-N-acetylglucosamine 2-epimerase domain-containing protein</fullName>
    </recommendedName>
</protein>
<name>A0ABX4F4E0_9BORD</name>